<dbReference type="AlphaFoldDB" id="A0AAD0UQ31"/>
<organism evidence="1 2">
    <name type="scientific">Leptospira kmetyi</name>
    <dbReference type="NCBI Taxonomy" id="408139"/>
    <lineage>
        <taxon>Bacteria</taxon>
        <taxon>Pseudomonadati</taxon>
        <taxon>Spirochaetota</taxon>
        <taxon>Spirochaetia</taxon>
        <taxon>Leptospirales</taxon>
        <taxon>Leptospiraceae</taxon>
        <taxon>Leptospira</taxon>
    </lineage>
</organism>
<dbReference type="EMBL" id="CP033614">
    <property type="protein sequence ID" value="AYV56616.1"/>
    <property type="molecule type" value="Genomic_DNA"/>
</dbReference>
<evidence type="ECO:0000313" key="1">
    <source>
        <dbReference type="EMBL" id="AYV56616.1"/>
    </source>
</evidence>
<dbReference type="KEGG" id="lkm:EFP84_14690"/>
<accession>A0AAD0UQ31</accession>
<gene>
    <name evidence="1" type="ORF">EFP84_14690</name>
</gene>
<name>A0AAD0UQ31_9LEPT</name>
<sequence>MRKTITRTTCGFGNGEFFRSSNGRIRTNAILVKYKERIVLESYSSEFDENSLQPTCSIRKFLLNGALARAVAQELENFIFKNAGDENILPERFRKTG</sequence>
<proteinExistence type="predicted"/>
<evidence type="ECO:0000313" key="2">
    <source>
        <dbReference type="Proteomes" id="UP000276407"/>
    </source>
</evidence>
<reference evidence="1 2" key="1">
    <citation type="submission" date="2018-11" db="EMBL/GenBank/DDBJ databases">
        <title>Complete genome sequence of Leptospira kmetyi isolate LS 001/16 from soil sample associated with a leptospirosis patient in Kelantan.</title>
        <authorList>
            <person name="Muhammad Yusoff F."/>
            <person name="Muhammad Yusoff S."/>
            <person name="Ahmad M.N."/>
            <person name="Yusof N.Y."/>
            <person name="Aziah I."/>
        </authorList>
    </citation>
    <scope>NUCLEOTIDE SEQUENCE [LARGE SCALE GENOMIC DNA]</scope>
    <source>
        <strain evidence="1 2">LS 001/16</strain>
    </source>
</reference>
<protein>
    <submittedName>
        <fullName evidence="1">Uncharacterized protein</fullName>
    </submittedName>
</protein>
<dbReference type="Proteomes" id="UP000276407">
    <property type="component" value="Chromosome 1"/>
</dbReference>